<dbReference type="Proteomes" id="UP001251217">
    <property type="component" value="Unassembled WGS sequence"/>
</dbReference>
<evidence type="ECO:0000256" key="1">
    <source>
        <dbReference type="SAM" id="MobiDB-lite"/>
    </source>
</evidence>
<dbReference type="EMBL" id="JAVDWW010000006">
    <property type="protein sequence ID" value="MDR7170480.1"/>
    <property type="molecule type" value="Genomic_DNA"/>
</dbReference>
<evidence type="ECO:0000313" key="2">
    <source>
        <dbReference type="EMBL" id="MDR7170480.1"/>
    </source>
</evidence>
<accession>A0ABU1XIW6</accession>
<reference evidence="2 3" key="1">
    <citation type="submission" date="2023-07" db="EMBL/GenBank/DDBJ databases">
        <title>Sorghum-associated microbial communities from plants grown in Nebraska, USA.</title>
        <authorList>
            <person name="Schachtman D."/>
        </authorList>
    </citation>
    <scope>NUCLEOTIDE SEQUENCE [LARGE SCALE GENOMIC DNA]</scope>
    <source>
        <strain evidence="2 3">4272</strain>
    </source>
</reference>
<sequence length="67" mass="7010">MPDPERGTGPGLGDELLERGEISAQRLLPPGPNSCRLVHAPGAATFHDPDIEPRRGQGGSKTTAARP</sequence>
<feature type="region of interest" description="Disordered" evidence="1">
    <location>
        <begin position="25"/>
        <end position="67"/>
    </location>
</feature>
<comment type="caution">
    <text evidence="2">The sequence shown here is derived from an EMBL/GenBank/DDBJ whole genome shotgun (WGS) entry which is preliminary data.</text>
</comment>
<gene>
    <name evidence="2" type="ORF">J2W56_004231</name>
</gene>
<evidence type="ECO:0000313" key="3">
    <source>
        <dbReference type="Proteomes" id="UP001251217"/>
    </source>
</evidence>
<protein>
    <submittedName>
        <fullName evidence="2">Uncharacterized protein</fullName>
    </submittedName>
</protein>
<proteinExistence type="predicted"/>
<organism evidence="2 3">
    <name type="scientific">Nocardia kruczakiae</name>
    <dbReference type="NCBI Taxonomy" id="261477"/>
    <lineage>
        <taxon>Bacteria</taxon>
        <taxon>Bacillati</taxon>
        <taxon>Actinomycetota</taxon>
        <taxon>Actinomycetes</taxon>
        <taxon>Mycobacteriales</taxon>
        <taxon>Nocardiaceae</taxon>
        <taxon>Nocardia</taxon>
    </lineage>
</organism>
<name>A0ABU1XIW6_9NOCA</name>
<keyword evidence="3" id="KW-1185">Reference proteome</keyword>